<dbReference type="Pfam" id="PF00505">
    <property type="entry name" value="HMG_box"/>
    <property type="match status" value="1"/>
</dbReference>
<evidence type="ECO:0000256" key="3">
    <source>
        <dbReference type="SAM" id="MobiDB-lite"/>
    </source>
</evidence>
<dbReference type="EMBL" id="CDMY01000275">
    <property type="protein sequence ID" value="CEL99192.1"/>
    <property type="molecule type" value="Genomic_DNA"/>
</dbReference>
<feature type="region of interest" description="Disordered" evidence="3">
    <location>
        <begin position="51"/>
        <end position="78"/>
    </location>
</feature>
<reference evidence="5 6" key="1">
    <citation type="submission" date="2014-11" db="EMBL/GenBank/DDBJ databases">
        <authorList>
            <person name="Zhu J."/>
            <person name="Qi W."/>
            <person name="Song R."/>
        </authorList>
    </citation>
    <scope>NUCLEOTIDE SEQUENCE [LARGE SCALE GENOMIC DNA]</scope>
</reference>
<evidence type="ECO:0000259" key="4">
    <source>
        <dbReference type="PROSITE" id="PS50118"/>
    </source>
</evidence>
<gene>
    <name evidence="5" type="ORF">Vbra_2900</name>
</gene>
<feature type="compositionally biased region" description="Basic and acidic residues" evidence="3">
    <location>
        <begin position="62"/>
        <end position="78"/>
    </location>
</feature>
<dbReference type="SUPFAM" id="SSF47095">
    <property type="entry name" value="HMG-box"/>
    <property type="match status" value="1"/>
</dbReference>
<sequence length="151" mass="17230">MDVLWTRCGGFVRTRSKKGHRAPSLSVGYDMVLHVCRTSEASSLPVLTMAKGAAKGKAKSKAKSDEPKEKKVKDKDAPKKGRSAYIFFTMDRREELVAENPDLKGSVTEVSKILGAEWKKMTDKQKKPYEDQAKKDKERYEKEKEKYEKKK</sequence>
<feature type="DNA-binding region" description="HMG box" evidence="2">
    <location>
        <begin position="78"/>
        <end position="148"/>
    </location>
</feature>
<dbReference type="InterPro" id="IPR036910">
    <property type="entry name" value="HMG_box_dom_sf"/>
</dbReference>
<dbReference type="PROSITE" id="PS50118">
    <property type="entry name" value="HMG_BOX_2"/>
    <property type="match status" value="1"/>
</dbReference>
<dbReference type="InParanoid" id="A0A0G4EMZ0"/>
<organism evidence="5 6">
    <name type="scientific">Vitrella brassicaformis (strain CCMP3155)</name>
    <dbReference type="NCBI Taxonomy" id="1169540"/>
    <lineage>
        <taxon>Eukaryota</taxon>
        <taxon>Sar</taxon>
        <taxon>Alveolata</taxon>
        <taxon>Colpodellida</taxon>
        <taxon>Vitrellaceae</taxon>
        <taxon>Vitrella</taxon>
    </lineage>
</organism>
<feature type="region of interest" description="Disordered" evidence="3">
    <location>
        <begin position="121"/>
        <end position="151"/>
    </location>
</feature>
<dbReference type="GO" id="GO:0003677">
    <property type="term" value="F:DNA binding"/>
    <property type="evidence" value="ECO:0007669"/>
    <property type="project" value="UniProtKB-UniRule"/>
</dbReference>
<dbReference type="InterPro" id="IPR050342">
    <property type="entry name" value="HMGB"/>
</dbReference>
<dbReference type="SMART" id="SM00398">
    <property type="entry name" value="HMG"/>
    <property type="match status" value="1"/>
</dbReference>
<name>A0A0G4EMZ0_VITBC</name>
<accession>A0A0G4EMZ0</accession>
<dbReference type="AlphaFoldDB" id="A0A0G4EMZ0"/>
<proteinExistence type="predicted"/>
<dbReference type="Proteomes" id="UP000041254">
    <property type="component" value="Unassembled WGS sequence"/>
</dbReference>
<protein>
    <recommendedName>
        <fullName evidence="4">HMG box domain-containing protein</fullName>
    </recommendedName>
</protein>
<dbReference type="STRING" id="1169540.A0A0G4EMZ0"/>
<dbReference type="PANTHER" id="PTHR48112:SF22">
    <property type="entry name" value="MITOCHONDRIAL TRANSCRIPTION FACTOR A, ISOFORM B"/>
    <property type="match status" value="1"/>
</dbReference>
<evidence type="ECO:0000313" key="5">
    <source>
        <dbReference type="EMBL" id="CEL99192.1"/>
    </source>
</evidence>
<dbReference type="VEuPathDB" id="CryptoDB:Vbra_2900"/>
<evidence type="ECO:0000313" key="6">
    <source>
        <dbReference type="Proteomes" id="UP000041254"/>
    </source>
</evidence>
<keyword evidence="2" id="KW-0539">Nucleus</keyword>
<dbReference type="OMA" id="KSQMTKV"/>
<dbReference type="PANTHER" id="PTHR48112">
    <property type="entry name" value="HIGH MOBILITY GROUP PROTEIN DSP1"/>
    <property type="match status" value="1"/>
</dbReference>
<evidence type="ECO:0000256" key="1">
    <source>
        <dbReference type="ARBA" id="ARBA00023125"/>
    </source>
</evidence>
<keyword evidence="6" id="KW-1185">Reference proteome</keyword>
<evidence type="ECO:0000256" key="2">
    <source>
        <dbReference type="PROSITE-ProRule" id="PRU00267"/>
    </source>
</evidence>
<dbReference type="GO" id="GO:0005634">
    <property type="term" value="C:nucleus"/>
    <property type="evidence" value="ECO:0007669"/>
    <property type="project" value="UniProtKB-UniRule"/>
</dbReference>
<dbReference type="Gene3D" id="1.10.30.10">
    <property type="entry name" value="High mobility group box domain"/>
    <property type="match status" value="1"/>
</dbReference>
<feature type="domain" description="HMG box" evidence="4">
    <location>
        <begin position="78"/>
        <end position="148"/>
    </location>
</feature>
<keyword evidence="1 2" id="KW-0238">DNA-binding</keyword>
<dbReference type="InterPro" id="IPR009071">
    <property type="entry name" value="HMG_box_dom"/>
</dbReference>
<dbReference type="OrthoDB" id="1919336at2759"/>